<dbReference type="InterPro" id="IPR035986">
    <property type="entry name" value="PKD_dom_sf"/>
</dbReference>
<dbReference type="InterPro" id="IPR022409">
    <property type="entry name" value="PKD/Chitinase_dom"/>
</dbReference>
<keyword evidence="1" id="KW-0732">Signal</keyword>
<evidence type="ECO:0000256" key="1">
    <source>
        <dbReference type="SAM" id="SignalP"/>
    </source>
</evidence>
<dbReference type="Gene3D" id="2.60.40.10">
    <property type="entry name" value="Immunoglobulins"/>
    <property type="match status" value="1"/>
</dbReference>
<evidence type="ECO:0000259" key="2">
    <source>
        <dbReference type="PROSITE" id="PS50093"/>
    </source>
</evidence>
<dbReference type="SMART" id="SM00089">
    <property type="entry name" value="PKD"/>
    <property type="match status" value="1"/>
</dbReference>
<dbReference type="EC" id="3.4.24.3" evidence="3"/>
<organism evidence="3 4">
    <name type="scientific">Rubripirellula tenax</name>
    <dbReference type="NCBI Taxonomy" id="2528015"/>
    <lineage>
        <taxon>Bacteria</taxon>
        <taxon>Pseudomonadati</taxon>
        <taxon>Planctomycetota</taxon>
        <taxon>Planctomycetia</taxon>
        <taxon>Pirellulales</taxon>
        <taxon>Pirellulaceae</taxon>
        <taxon>Rubripirellula</taxon>
    </lineage>
</organism>
<feature type="chain" id="PRO_5022982038" evidence="1">
    <location>
        <begin position="34"/>
        <end position="448"/>
    </location>
</feature>
<accession>A0A5C6E7P6</accession>
<dbReference type="Pfam" id="PF18911">
    <property type="entry name" value="PKD_4"/>
    <property type="match status" value="1"/>
</dbReference>
<protein>
    <submittedName>
        <fullName evidence="3">Microbial collagenase</fullName>
        <ecNumber evidence="3">3.4.24.3</ecNumber>
    </submittedName>
</protein>
<dbReference type="OrthoDB" id="270889at2"/>
<dbReference type="PROSITE" id="PS51257">
    <property type="entry name" value="PROKAR_LIPOPROTEIN"/>
    <property type="match status" value="1"/>
</dbReference>
<feature type="domain" description="PKD" evidence="2">
    <location>
        <begin position="365"/>
        <end position="448"/>
    </location>
</feature>
<dbReference type="AlphaFoldDB" id="A0A5C6E7P6"/>
<dbReference type="PROSITE" id="PS50093">
    <property type="entry name" value="PKD"/>
    <property type="match status" value="1"/>
</dbReference>
<feature type="signal peptide" evidence="1">
    <location>
        <begin position="1"/>
        <end position="33"/>
    </location>
</feature>
<dbReference type="CDD" id="cd00146">
    <property type="entry name" value="PKD"/>
    <property type="match status" value="1"/>
</dbReference>
<dbReference type="Proteomes" id="UP000318288">
    <property type="component" value="Unassembled WGS sequence"/>
</dbReference>
<keyword evidence="4" id="KW-1185">Reference proteome</keyword>
<sequence length="448" mass="46382" precursor="true">MTFSFKPLVSILALRAMAVMLATAACLSISVMAQDTATYTVIDLGVDVVPAGLNDNGEVVGSIRSQGYYGPSDGFYFSLVDGLVMVPDTTEVSAINDAGDFVGSMNLGMGEFVSSGDEILPFGPGYTAAGINEVGQIAGSQDKDNPFRPTPRPMDPAIYDVLTRQWTAPNIAGVYSRGTRKGVYADLYRLKDVNDFGIAVGVKSRSGLYGSSSILIATGDSAATFLPISGGGEAYAINNLGQVAGRTGTVSGVYSAYLYDLMTDSAIDLGVASGASSVAYDVNDAGQVVGSDSNGGFIWQGGQLTNLNSQLDPAASFTITSAQSINERGDIAAVGTVGGESHGLLLITSTPNDVGGGGGATNETPTSTIINNRTKGRTRTKFLFDGRTSTDTDGTIESYAWDFGDGETSDLSKIRHQYASAGTYTATLTVTDNDGATATANVEITVRP</sequence>
<evidence type="ECO:0000313" key="4">
    <source>
        <dbReference type="Proteomes" id="UP000318288"/>
    </source>
</evidence>
<dbReference type="InterPro" id="IPR000601">
    <property type="entry name" value="PKD_dom"/>
</dbReference>
<reference evidence="3 4" key="1">
    <citation type="submission" date="2019-02" db="EMBL/GenBank/DDBJ databases">
        <title>Deep-cultivation of Planctomycetes and their phenomic and genomic characterization uncovers novel biology.</title>
        <authorList>
            <person name="Wiegand S."/>
            <person name="Jogler M."/>
            <person name="Boedeker C."/>
            <person name="Pinto D."/>
            <person name="Vollmers J."/>
            <person name="Rivas-Marin E."/>
            <person name="Kohn T."/>
            <person name="Peeters S.H."/>
            <person name="Heuer A."/>
            <person name="Rast P."/>
            <person name="Oberbeckmann S."/>
            <person name="Bunk B."/>
            <person name="Jeske O."/>
            <person name="Meyerdierks A."/>
            <person name="Storesund J.E."/>
            <person name="Kallscheuer N."/>
            <person name="Luecker S."/>
            <person name="Lage O.M."/>
            <person name="Pohl T."/>
            <person name="Merkel B.J."/>
            <person name="Hornburger P."/>
            <person name="Mueller R.-W."/>
            <person name="Bruemmer F."/>
            <person name="Labrenz M."/>
            <person name="Spormann A.M."/>
            <person name="Op Den Camp H."/>
            <person name="Overmann J."/>
            <person name="Amann R."/>
            <person name="Jetten M.S.M."/>
            <person name="Mascher T."/>
            <person name="Medema M.H."/>
            <person name="Devos D.P."/>
            <person name="Kaster A.-K."/>
            <person name="Ovreas L."/>
            <person name="Rohde M."/>
            <person name="Galperin M.Y."/>
            <person name="Jogler C."/>
        </authorList>
    </citation>
    <scope>NUCLEOTIDE SEQUENCE [LARGE SCALE GENOMIC DNA]</scope>
    <source>
        <strain evidence="3 4">Poly51</strain>
    </source>
</reference>
<dbReference type="InterPro" id="IPR013783">
    <property type="entry name" value="Ig-like_fold"/>
</dbReference>
<evidence type="ECO:0000313" key="3">
    <source>
        <dbReference type="EMBL" id="TWU44585.1"/>
    </source>
</evidence>
<comment type="caution">
    <text evidence="3">The sequence shown here is derived from an EMBL/GenBank/DDBJ whole genome shotgun (WGS) entry which is preliminary data.</text>
</comment>
<dbReference type="SUPFAM" id="SSF49299">
    <property type="entry name" value="PKD domain"/>
    <property type="match status" value="1"/>
</dbReference>
<name>A0A5C6E7P6_9BACT</name>
<keyword evidence="3" id="KW-0378">Hydrolase</keyword>
<dbReference type="GO" id="GO:0004222">
    <property type="term" value="F:metalloendopeptidase activity"/>
    <property type="evidence" value="ECO:0007669"/>
    <property type="project" value="UniProtKB-EC"/>
</dbReference>
<dbReference type="EMBL" id="SJPW01000011">
    <property type="protein sequence ID" value="TWU44585.1"/>
    <property type="molecule type" value="Genomic_DNA"/>
</dbReference>
<dbReference type="RefSeq" id="WP_146462395.1">
    <property type="nucleotide sequence ID" value="NZ_SJPW01000011.1"/>
</dbReference>
<gene>
    <name evidence="3" type="primary">colA</name>
    <name evidence="3" type="ORF">Poly51_60160</name>
</gene>
<proteinExistence type="predicted"/>